<dbReference type="PANTHER" id="PTHR37485">
    <property type="entry name" value="CELL DIVISION PROTEIN FTSB"/>
    <property type="match status" value="1"/>
</dbReference>
<keyword evidence="3 7" id="KW-0812">Transmembrane</keyword>
<dbReference type="InterPro" id="IPR023081">
    <property type="entry name" value="Cell_div_FtsB"/>
</dbReference>
<dbReference type="InterPro" id="IPR007060">
    <property type="entry name" value="FtsL/DivIC"/>
</dbReference>
<dbReference type="GO" id="GO:0030428">
    <property type="term" value="C:cell septum"/>
    <property type="evidence" value="ECO:0007669"/>
    <property type="project" value="TreeGrafter"/>
</dbReference>
<dbReference type="GO" id="GO:0043093">
    <property type="term" value="P:FtsZ-dependent cytokinesis"/>
    <property type="evidence" value="ECO:0007669"/>
    <property type="project" value="TreeGrafter"/>
</dbReference>
<keyword evidence="1" id="KW-1003">Cell membrane</keyword>
<evidence type="ECO:0000256" key="3">
    <source>
        <dbReference type="ARBA" id="ARBA00022692"/>
    </source>
</evidence>
<keyword evidence="5 7" id="KW-0472">Membrane</keyword>
<proteinExistence type="predicted"/>
<dbReference type="PANTHER" id="PTHR37485:SF1">
    <property type="entry name" value="CELL DIVISION PROTEIN FTSB"/>
    <property type="match status" value="1"/>
</dbReference>
<gene>
    <name evidence="8" type="ORF">EVJ47_07855</name>
</gene>
<reference evidence="8 9" key="1">
    <citation type="submission" date="2019-01" db="EMBL/GenBank/DDBJ databases">
        <title>Insights into ecological role of a new deltaproteobacterial order Candidatus Sinidesulfobacterales (Sva0485) by metagenomics and metatranscriptomics.</title>
        <authorList>
            <person name="Tan S."/>
            <person name="Liu J."/>
            <person name="Fang Y."/>
            <person name="Hedlund B.P."/>
            <person name="Lian Z.H."/>
            <person name="Huang L.Y."/>
            <person name="Li J.T."/>
            <person name="Huang L.N."/>
            <person name="Li W.J."/>
            <person name="Jiang H.C."/>
            <person name="Dong H.L."/>
            <person name="Shu W.S."/>
        </authorList>
    </citation>
    <scope>NUCLEOTIDE SEQUENCE [LARGE SCALE GENOMIC DNA]</scope>
    <source>
        <strain evidence="8">AP3</strain>
    </source>
</reference>
<accession>A0A519BA97</accession>
<dbReference type="EMBL" id="SGBD01000004">
    <property type="protein sequence ID" value="RZD14138.1"/>
    <property type="molecule type" value="Genomic_DNA"/>
</dbReference>
<feature type="transmembrane region" description="Helical" evidence="7">
    <location>
        <begin position="12"/>
        <end position="31"/>
    </location>
</feature>
<organism evidence="8 9">
    <name type="scientific">Candidatus Acidulodesulfobacterium ferriphilum</name>
    <dbReference type="NCBI Taxonomy" id="2597223"/>
    <lineage>
        <taxon>Bacteria</taxon>
        <taxon>Deltaproteobacteria</taxon>
        <taxon>Candidatus Acidulodesulfobacterales</taxon>
        <taxon>Candidatus Acidulodesulfobacterium</taxon>
    </lineage>
</organism>
<evidence type="ECO:0000256" key="6">
    <source>
        <dbReference type="ARBA" id="ARBA00023306"/>
    </source>
</evidence>
<keyword evidence="4 7" id="KW-1133">Transmembrane helix</keyword>
<evidence type="ECO:0000256" key="4">
    <source>
        <dbReference type="ARBA" id="ARBA00022989"/>
    </source>
</evidence>
<evidence type="ECO:0000313" key="9">
    <source>
        <dbReference type="Proteomes" id="UP000320813"/>
    </source>
</evidence>
<keyword evidence="6" id="KW-0131">Cell cycle</keyword>
<name>A0A519BA97_9DELT</name>
<sequence>MKSSKGKSLNAILIAGSVFAFLLALFVIYSLQGIVKVYRLRAEEQKLKQEITLIKKSNYKIDKQIYELINNRQYIANLAREKLNMIKKGEIVFKFIHKKKKDSNKKNK</sequence>
<comment type="caution">
    <text evidence="8">The sequence shown here is derived from an EMBL/GenBank/DDBJ whole genome shotgun (WGS) entry which is preliminary data.</text>
</comment>
<evidence type="ECO:0000256" key="2">
    <source>
        <dbReference type="ARBA" id="ARBA00022618"/>
    </source>
</evidence>
<keyword evidence="2" id="KW-0132">Cell division</keyword>
<evidence type="ECO:0000313" key="8">
    <source>
        <dbReference type="EMBL" id="RZD14138.1"/>
    </source>
</evidence>
<dbReference type="AlphaFoldDB" id="A0A519BA97"/>
<dbReference type="Proteomes" id="UP000320813">
    <property type="component" value="Unassembled WGS sequence"/>
</dbReference>
<dbReference type="Pfam" id="PF04977">
    <property type="entry name" value="DivIC"/>
    <property type="match status" value="1"/>
</dbReference>
<protein>
    <submittedName>
        <fullName evidence="8">Septum formation initiator family protein</fullName>
    </submittedName>
</protein>
<evidence type="ECO:0000256" key="1">
    <source>
        <dbReference type="ARBA" id="ARBA00022475"/>
    </source>
</evidence>
<evidence type="ECO:0000256" key="5">
    <source>
        <dbReference type="ARBA" id="ARBA00023136"/>
    </source>
</evidence>
<evidence type="ECO:0000256" key="7">
    <source>
        <dbReference type="SAM" id="Phobius"/>
    </source>
</evidence>